<feature type="transmembrane region" description="Helical" evidence="1">
    <location>
        <begin position="112"/>
        <end position="145"/>
    </location>
</feature>
<evidence type="ECO:0000313" key="2">
    <source>
        <dbReference type="EMBL" id="MBC5666853.1"/>
    </source>
</evidence>
<keyword evidence="1" id="KW-0812">Transmembrane</keyword>
<reference evidence="2 3" key="1">
    <citation type="submission" date="2020-08" db="EMBL/GenBank/DDBJ databases">
        <title>Genome public.</title>
        <authorList>
            <person name="Liu C."/>
            <person name="Sun Q."/>
        </authorList>
    </citation>
    <scope>NUCLEOTIDE SEQUENCE [LARGE SCALE GENOMIC DNA]</scope>
    <source>
        <strain evidence="2 3">BX4</strain>
    </source>
</reference>
<protein>
    <recommendedName>
        <fullName evidence="4">EpsG family protein</fullName>
    </recommendedName>
</protein>
<comment type="caution">
    <text evidence="2">The sequence shown here is derived from an EMBL/GenBank/DDBJ whole genome shotgun (WGS) entry which is preliminary data.</text>
</comment>
<organism evidence="2 3">
    <name type="scientific">Eubacterium segne</name>
    <dbReference type="NCBI Taxonomy" id="2763045"/>
    <lineage>
        <taxon>Bacteria</taxon>
        <taxon>Bacillati</taxon>
        <taxon>Bacillota</taxon>
        <taxon>Clostridia</taxon>
        <taxon>Eubacteriales</taxon>
        <taxon>Eubacteriaceae</taxon>
        <taxon>Eubacterium</taxon>
    </lineage>
</organism>
<proteinExistence type="predicted"/>
<accession>A0ABR7EZR6</accession>
<feature type="transmembrane region" description="Helical" evidence="1">
    <location>
        <begin position="200"/>
        <end position="219"/>
    </location>
</feature>
<evidence type="ECO:0000313" key="3">
    <source>
        <dbReference type="Proteomes" id="UP000597877"/>
    </source>
</evidence>
<evidence type="ECO:0008006" key="4">
    <source>
        <dbReference type="Google" id="ProtNLM"/>
    </source>
</evidence>
<feature type="transmembrane region" description="Helical" evidence="1">
    <location>
        <begin position="317"/>
        <end position="334"/>
    </location>
</feature>
<feature type="transmembrane region" description="Helical" evidence="1">
    <location>
        <begin position="173"/>
        <end position="191"/>
    </location>
</feature>
<sequence length="378" mass="43884">MEQKILKIRQQNRDTTMLLIVPTAILAKIIYMYFLPMRYFFDSYRMIDMLVNGDKATSGWTGYQTAVDFHRTINIFHFTTINQFSTFYGLIMTIAIMIIVSKTKEMDFKQSLFTLMATGVLNIYVFCINKEMIQILYFFVIYIIINSPVKNTLLKILGCALVYYWESTSFRSYYIIMAAMSVLLYFIFLWLQKRRRITKFIIFATVLMCFIGVFVFFYASSLVSYDDYYEALNIRDNSTGTIREAGGAASAIYNPIEVNGNLGVFMIDYVINAFRMMIPIELLLKSPGYAPFFIYQIFILMYLFKALANIKAMDKKVVVALSCFVAYFFGSVVFEPDFGSWVRHEATTFPVFQLLVYQNRVQNSATAKGMVRDEATYV</sequence>
<dbReference type="RefSeq" id="WP_021952655.1">
    <property type="nucleotide sequence ID" value="NZ_JACOOZ010000001.1"/>
</dbReference>
<dbReference type="Proteomes" id="UP000597877">
    <property type="component" value="Unassembled WGS sequence"/>
</dbReference>
<name>A0ABR7EZR6_9FIRM</name>
<keyword evidence="3" id="KW-1185">Reference proteome</keyword>
<keyword evidence="1" id="KW-1133">Transmembrane helix</keyword>
<feature type="transmembrane region" description="Helical" evidence="1">
    <location>
        <begin position="292"/>
        <end position="310"/>
    </location>
</feature>
<dbReference type="EMBL" id="JACOOZ010000001">
    <property type="protein sequence ID" value="MBC5666853.1"/>
    <property type="molecule type" value="Genomic_DNA"/>
</dbReference>
<keyword evidence="1" id="KW-0472">Membrane</keyword>
<evidence type="ECO:0000256" key="1">
    <source>
        <dbReference type="SAM" id="Phobius"/>
    </source>
</evidence>
<feature type="transmembrane region" description="Helical" evidence="1">
    <location>
        <begin position="81"/>
        <end position="100"/>
    </location>
</feature>
<gene>
    <name evidence="2" type="ORF">H8S00_02440</name>
</gene>
<feature type="transmembrane region" description="Helical" evidence="1">
    <location>
        <begin position="16"/>
        <end position="34"/>
    </location>
</feature>